<protein>
    <submittedName>
        <fullName evidence="2">Pantothenate kinase</fullName>
    </submittedName>
</protein>
<dbReference type="Gene3D" id="3.40.50.300">
    <property type="entry name" value="P-loop containing nucleotide triphosphate hydrolases"/>
    <property type="match status" value="1"/>
</dbReference>
<dbReference type="GO" id="GO:0016301">
    <property type="term" value="F:kinase activity"/>
    <property type="evidence" value="ECO:0007669"/>
    <property type="project" value="UniProtKB-KW"/>
</dbReference>
<evidence type="ECO:0000259" key="1">
    <source>
        <dbReference type="Pfam" id="PF00485"/>
    </source>
</evidence>
<gene>
    <name evidence="2" type="ORF">FHU35_111160</name>
</gene>
<dbReference type="SUPFAM" id="SSF52540">
    <property type="entry name" value="P-loop containing nucleoside triphosphate hydrolases"/>
    <property type="match status" value="1"/>
</dbReference>
<dbReference type="RefSeq" id="WP_186459271.1">
    <property type="nucleotide sequence ID" value="NZ_VIWX01000001.1"/>
</dbReference>
<dbReference type="NCBIfam" id="NF006743">
    <property type="entry name" value="PRK09270.1-2"/>
    <property type="match status" value="1"/>
</dbReference>
<dbReference type="PRINTS" id="PR00988">
    <property type="entry name" value="URIDINKINASE"/>
</dbReference>
<name>A0A561VA82_9PSEU</name>
<dbReference type="EMBL" id="VIWX01000001">
    <property type="protein sequence ID" value="TWG08541.1"/>
    <property type="molecule type" value="Genomic_DNA"/>
</dbReference>
<keyword evidence="2" id="KW-0808">Transferase</keyword>
<dbReference type="Pfam" id="PF00485">
    <property type="entry name" value="PRK"/>
    <property type="match status" value="1"/>
</dbReference>
<accession>A0A561VA82</accession>
<feature type="domain" description="Phosphoribulokinase/uridine kinase" evidence="1">
    <location>
        <begin position="27"/>
        <end position="206"/>
    </location>
</feature>
<dbReference type="InterPro" id="IPR006083">
    <property type="entry name" value="PRK/URK"/>
</dbReference>
<sequence>MIPRHHDGLPGLFDRARALASTGTRRVLGIAGGPGSGKGTLAEKLLGELGSAAVVVPMDGFHLAEEELRRLGRRDRKGAPDTFDAEGYLALLRRIREGTGTVYAPRFHREVEESYAGAIPVDPDVPLVITEGNYLLLDDGPWAGVRSLLDEAWFLDQAQDELVSRLIERHVHHGRTRAHASEWVHRSDMRNAEIITPTRERADLLVTDF</sequence>
<organism evidence="2 3">
    <name type="scientific">Saccharopolyspora dendranthemae</name>
    <dbReference type="NCBI Taxonomy" id="1181886"/>
    <lineage>
        <taxon>Bacteria</taxon>
        <taxon>Bacillati</taxon>
        <taxon>Actinomycetota</taxon>
        <taxon>Actinomycetes</taxon>
        <taxon>Pseudonocardiales</taxon>
        <taxon>Pseudonocardiaceae</taxon>
        <taxon>Saccharopolyspora</taxon>
    </lineage>
</organism>
<evidence type="ECO:0000313" key="2">
    <source>
        <dbReference type="EMBL" id="TWG08541.1"/>
    </source>
</evidence>
<reference evidence="2 3" key="1">
    <citation type="submission" date="2019-06" db="EMBL/GenBank/DDBJ databases">
        <title>Sequencing the genomes of 1000 actinobacteria strains.</title>
        <authorList>
            <person name="Klenk H.-P."/>
        </authorList>
    </citation>
    <scope>NUCLEOTIDE SEQUENCE [LARGE SCALE GENOMIC DNA]</scope>
    <source>
        <strain evidence="2 3">DSM 46699</strain>
    </source>
</reference>
<dbReference type="Proteomes" id="UP000316184">
    <property type="component" value="Unassembled WGS sequence"/>
</dbReference>
<comment type="caution">
    <text evidence="2">The sequence shown here is derived from an EMBL/GenBank/DDBJ whole genome shotgun (WGS) entry which is preliminary data.</text>
</comment>
<dbReference type="PANTHER" id="PTHR10285">
    <property type="entry name" value="URIDINE KINASE"/>
    <property type="match status" value="1"/>
</dbReference>
<dbReference type="GO" id="GO:0005524">
    <property type="term" value="F:ATP binding"/>
    <property type="evidence" value="ECO:0007669"/>
    <property type="project" value="InterPro"/>
</dbReference>
<keyword evidence="2" id="KW-0418">Kinase</keyword>
<dbReference type="InterPro" id="IPR027417">
    <property type="entry name" value="P-loop_NTPase"/>
</dbReference>
<dbReference type="AlphaFoldDB" id="A0A561VA82"/>
<proteinExistence type="predicted"/>
<keyword evidence="3" id="KW-1185">Reference proteome</keyword>
<evidence type="ECO:0000313" key="3">
    <source>
        <dbReference type="Proteomes" id="UP000316184"/>
    </source>
</evidence>